<reference evidence="2" key="1">
    <citation type="journal article" date="2022" name="J. Appl. Microbiol.">
        <title>PCR-based ORF typing of Klebsiella pneumoniae for rapid identification of global clones and transmission events.</title>
        <authorList>
            <person name="Nonogaki R."/>
            <person name="Iijima A."/>
            <person name="Kawamura K."/>
            <person name="Kayama S."/>
            <person name="Sugai M."/>
            <person name="Yagi T."/>
            <person name="Arakawa Y."/>
            <person name="Doi Y."/>
            <person name="Suzuki M."/>
        </authorList>
    </citation>
    <scope>NUCLEOTIDE SEQUENCE</scope>
    <source>
        <strain evidence="2">NUKP-37</strain>
    </source>
</reference>
<dbReference type="EMBL" id="BQTA01000017">
    <property type="protein sequence ID" value="GKK00733.1"/>
    <property type="molecule type" value="Genomic_DNA"/>
</dbReference>
<sequence>MNDRIAKNNKRMRRYLQRLKLFRDAKGGIYFTFEIAEQKPNFIAKNKPYAAQQNDRKKNQQENFGFTHHANHYPMAPGAMIVAK</sequence>
<comment type="caution">
    <text evidence="2">The sequence shown here is derived from an EMBL/GenBank/DDBJ whole genome shotgun (WGS) entry which is preliminary data.</text>
</comment>
<accession>A0A9P3PAN4</accession>
<gene>
    <name evidence="2" type="ORF">NUKP37_42970</name>
</gene>
<evidence type="ECO:0000256" key="1">
    <source>
        <dbReference type="SAM" id="MobiDB-lite"/>
    </source>
</evidence>
<evidence type="ECO:0000313" key="2">
    <source>
        <dbReference type="EMBL" id="GKK00733.1"/>
    </source>
</evidence>
<proteinExistence type="predicted"/>
<feature type="region of interest" description="Disordered" evidence="1">
    <location>
        <begin position="49"/>
        <end position="71"/>
    </location>
</feature>
<dbReference type="AlphaFoldDB" id="A0A9P3PAN4"/>
<dbReference type="Proteomes" id="UP001060507">
    <property type="component" value="Unassembled WGS sequence"/>
</dbReference>
<organism evidence="2 3">
    <name type="scientific">Klebsiella variicola</name>
    <dbReference type="NCBI Taxonomy" id="244366"/>
    <lineage>
        <taxon>Bacteria</taxon>
        <taxon>Pseudomonadati</taxon>
        <taxon>Pseudomonadota</taxon>
        <taxon>Gammaproteobacteria</taxon>
        <taxon>Enterobacterales</taxon>
        <taxon>Enterobacteriaceae</taxon>
        <taxon>Klebsiella/Raoultella group</taxon>
        <taxon>Klebsiella</taxon>
        <taxon>Klebsiella pneumoniae complex</taxon>
    </lineage>
</organism>
<name>A0A9P3PAN4_KLEVA</name>
<protein>
    <submittedName>
        <fullName evidence="2">Uncharacterized protein</fullName>
    </submittedName>
</protein>
<evidence type="ECO:0000313" key="3">
    <source>
        <dbReference type="Proteomes" id="UP001060507"/>
    </source>
</evidence>